<evidence type="ECO:0000256" key="20">
    <source>
        <dbReference type="ARBA" id="ARBA00048679"/>
    </source>
</evidence>
<dbReference type="Gene3D" id="3.80.10.10">
    <property type="entry name" value="Ribonuclease Inhibitor"/>
    <property type="match status" value="2"/>
</dbReference>
<dbReference type="OrthoDB" id="676979at2759"/>
<dbReference type="Proteomes" id="UP000636709">
    <property type="component" value="Unassembled WGS sequence"/>
</dbReference>
<evidence type="ECO:0000256" key="13">
    <source>
        <dbReference type="ARBA" id="ARBA00022777"/>
    </source>
</evidence>
<keyword evidence="28" id="KW-1185">Reference proteome</keyword>
<evidence type="ECO:0000256" key="16">
    <source>
        <dbReference type="ARBA" id="ARBA00023136"/>
    </source>
</evidence>
<evidence type="ECO:0000259" key="26">
    <source>
        <dbReference type="PROSITE" id="PS50011"/>
    </source>
</evidence>
<dbReference type="PANTHER" id="PTHR27008:SF588">
    <property type="entry name" value="RECEPTOR KINASE-LIKE PROTEIN XA21"/>
    <property type="match status" value="1"/>
</dbReference>
<evidence type="ECO:0000256" key="21">
    <source>
        <dbReference type="ARBA" id="ARBA00054320"/>
    </source>
</evidence>
<comment type="caution">
    <text evidence="27">The sequence shown here is derived from an EMBL/GenBank/DDBJ whole genome shotgun (WGS) entry which is preliminary data.</text>
</comment>
<proteinExistence type="predicted"/>
<evidence type="ECO:0000256" key="19">
    <source>
        <dbReference type="ARBA" id="ARBA00047899"/>
    </source>
</evidence>
<dbReference type="GO" id="GO:0004674">
    <property type="term" value="F:protein serine/threonine kinase activity"/>
    <property type="evidence" value="ECO:0007669"/>
    <property type="project" value="UniProtKB-KW"/>
</dbReference>
<dbReference type="FunFam" id="3.30.200.20:FF:000432">
    <property type="entry name" value="LRR receptor-like serine/threonine-protein kinase EFR"/>
    <property type="match status" value="1"/>
</dbReference>
<dbReference type="InterPro" id="IPR008271">
    <property type="entry name" value="Ser/Thr_kinase_AS"/>
</dbReference>
<evidence type="ECO:0000256" key="4">
    <source>
        <dbReference type="ARBA" id="ARBA00022475"/>
    </source>
</evidence>
<dbReference type="InterPro" id="IPR051809">
    <property type="entry name" value="Plant_receptor-like_S/T_kinase"/>
</dbReference>
<organism evidence="27 28">
    <name type="scientific">Digitaria exilis</name>
    <dbReference type="NCBI Taxonomy" id="1010633"/>
    <lineage>
        <taxon>Eukaryota</taxon>
        <taxon>Viridiplantae</taxon>
        <taxon>Streptophyta</taxon>
        <taxon>Embryophyta</taxon>
        <taxon>Tracheophyta</taxon>
        <taxon>Spermatophyta</taxon>
        <taxon>Magnoliopsida</taxon>
        <taxon>Liliopsida</taxon>
        <taxon>Poales</taxon>
        <taxon>Poaceae</taxon>
        <taxon>PACMAD clade</taxon>
        <taxon>Panicoideae</taxon>
        <taxon>Panicodae</taxon>
        <taxon>Paniceae</taxon>
        <taxon>Anthephorinae</taxon>
        <taxon>Digitaria</taxon>
    </lineage>
</organism>
<dbReference type="PANTHER" id="PTHR27008">
    <property type="entry name" value="OS04G0122200 PROTEIN"/>
    <property type="match status" value="1"/>
</dbReference>
<gene>
    <name evidence="27" type="ORF">HU200_054119</name>
</gene>
<evidence type="ECO:0000256" key="14">
    <source>
        <dbReference type="ARBA" id="ARBA00022840"/>
    </source>
</evidence>
<dbReference type="GO" id="GO:0005524">
    <property type="term" value="F:ATP binding"/>
    <property type="evidence" value="ECO:0007669"/>
    <property type="project" value="UniProtKB-UniRule"/>
</dbReference>
<protein>
    <recommendedName>
        <fullName evidence="23">Receptor kinase-like protein Xa21</fullName>
        <ecNumber evidence="3">2.7.11.1</ecNumber>
    </recommendedName>
</protein>
<keyword evidence="9 25" id="KW-0812">Transmembrane</keyword>
<dbReference type="Pfam" id="PF00560">
    <property type="entry name" value="LRR_1"/>
    <property type="match status" value="1"/>
</dbReference>
<keyword evidence="7" id="KW-0433">Leucine-rich repeat</keyword>
<keyword evidence="17" id="KW-0675">Receptor</keyword>
<evidence type="ECO:0000256" key="3">
    <source>
        <dbReference type="ARBA" id="ARBA00012513"/>
    </source>
</evidence>
<evidence type="ECO:0000256" key="5">
    <source>
        <dbReference type="ARBA" id="ARBA00022527"/>
    </source>
</evidence>
<evidence type="ECO:0000256" key="6">
    <source>
        <dbReference type="ARBA" id="ARBA00022553"/>
    </source>
</evidence>
<dbReference type="InterPro" id="IPR032675">
    <property type="entry name" value="LRR_dom_sf"/>
</dbReference>
<evidence type="ECO:0000256" key="10">
    <source>
        <dbReference type="ARBA" id="ARBA00022729"/>
    </source>
</evidence>
<dbReference type="Gene3D" id="3.30.200.20">
    <property type="entry name" value="Phosphorylase Kinase, domain 1"/>
    <property type="match status" value="1"/>
</dbReference>
<keyword evidence="13" id="KW-0418">Kinase</keyword>
<keyword evidence="16 25" id="KW-0472">Membrane</keyword>
<dbReference type="InterPro" id="IPR003591">
    <property type="entry name" value="Leu-rich_rpt_typical-subtyp"/>
</dbReference>
<comment type="catalytic activity">
    <reaction evidence="20">
        <text>L-seryl-[protein] + ATP = O-phospho-L-seryl-[protein] + ADP + H(+)</text>
        <dbReference type="Rhea" id="RHEA:17989"/>
        <dbReference type="Rhea" id="RHEA-COMP:9863"/>
        <dbReference type="Rhea" id="RHEA-COMP:11604"/>
        <dbReference type="ChEBI" id="CHEBI:15378"/>
        <dbReference type="ChEBI" id="CHEBI:29999"/>
        <dbReference type="ChEBI" id="CHEBI:30616"/>
        <dbReference type="ChEBI" id="CHEBI:83421"/>
        <dbReference type="ChEBI" id="CHEBI:456216"/>
        <dbReference type="EC" id="2.7.11.1"/>
    </reaction>
</comment>
<dbReference type="PROSITE" id="PS50011">
    <property type="entry name" value="PROTEIN_KINASE_DOM"/>
    <property type="match status" value="1"/>
</dbReference>
<accession>A0A835E4F7</accession>
<dbReference type="FunFam" id="3.80.10.10:FF:000383">
    <property type="entry name" value="Leucine-rich repeat receptor protein kinase EMS1"/>
    <property type="match status" value="2"/>
</dbReference>
<feature type="domain" description="Protein kinase" evidence="26">
    <location>
        <begin position="286"/>
        <end position="585"/>
    </location>
</feature>
<dbReference type="SUPFAM" id="SSF52058">
    <property type="entry name" value="L domain-like"/>
    <property type="match status" value="1"/>
</dbReference>
<evidence type="ECO:0000313" key="28">
    <source>
        <dbReference type="Proteomes" id="UP000636709"/>
    </source>
</evidence>
<evidence type="ECO:0000256" key="7">
    <source>
        <dbReference type="ARBA" id="ARBA00022614"/>
    </source>
</evidence>
<comment type="subcellular location">
    <subcellularLocation>
        <location evidence="1">Cell membrane</location>
        <topology evidence="1">Single-pass membrane protein</topology>
    </subcellularLocation>
    <subcellularLocation>
        <location evidence="2">Endoplasmic reticulum membrane</location>
        <topology evidence="2">Single-pass membrane protein</topology>
    </subcellularLocation>
</comment>
<dbReference type="GO" id="GO:0005886">
    <property type="term" value="C:plasma membrane"/>
    <property type="evidence" value="ECO:0007669"/>
    <property type="project" value="UniProtKB-SubCell"/>
</dbReference>
<dbReference type="PROSITE" id="PS00107">
    <property type="entry name" value="PROTEIN_KINASE_ATP"/>
    <property type="match status" value="1"/>
</dbReference>
<dbReference type="InterPro" id="IPR001245">
    <property type="entry name" value="Ser-Thr/Tyr_kinase_cat_dom"/>
</dbReference>
<dbReference type="InterPro" id="IPR001611">
    <property type="entry name" value="Leu-rich_rpt"/>
</dbReference>
<dbReference type="AlphaFoldDB" id="A0A835E4F7"/>
<evidence type="ECO:0000256" key="17">
    <source>
        <dbReference type="ARBA" id="ARBA00023170"/>
    </source>
</evidence>
<keyword evidence="12 24" id="KW-0547">Nucleotide-binding</keyword>
<evidence type="ECO:0000256" key="12">
    <source>
        <dbReference type="ARBA" id="ARBA00022741"/>
    </source>
</evidence>
<dbReference type="SUPFAM" id="SSF56112">
    <property type="entry name" value="Protein kinase-like (PK-like)"/>
    <property type="match status" value="1"/>
</dbReference>
<comment type="catalytic activity">
    <reaction evidence="19">
        <text>L-threonyl-[protein] + ATP = O-phospho-L-threonyl-[protein] + ADP + H(+)</text>
        <dbReference type="Rhea" id="RHEA:46608"/>
        <dbReference type="Rhea" id="RHEA-COMP:11060"/>
        <dbReference type="Rhea" id="RHEA-COMP:11605"/>
        <dbReference type="ChEBI" id="CHEBI:15378"/>
        <dbReference type="ChEBI" id="CHEBI:30013"/>
        <dbReference type="ChEBI" id="CHEBI:30616"/>
        <dbReference type="ChEBI" id="CHEBI:61977"/>
        <dbReference type="ChEBI" id="CHEBI:456216"/>
        <dbReference type="EC" id="2.7.11.1"/>
    </reaction>
</comment>
<dbReference type="Pfam" id="PF07714">
    <property type="entry name" value="PK_Tyr_Ser-Thr"/>
    <property type="match status" value="1"/>
</dbReference>
<keyword evidence="6" id="KW-0597">Phosphoprotein</keyword>
<dbReference type="SMART" id="SM00369">
    <property type="entry name" value="LRR_TYP"/>
    <property type="match status" value="4"/>
</dbReference>
<keyword evidence="10" id="KW-0732">Signal</keyword>
<comment type="function">
    <text evidence="21">Receptor kinase that detects X.oryzae pv. oryzae protein Ax21 to promote innate immunity. Following X.oryzae pv. oryzae protein Ax21 detection, undergoes cleavage, releasing the processed protein kinase Xa21 chain.</text>
</comment>
<dbReference type="FunFam" id="1.10.510.10:FF:000358">
    <property type="entry name" value="Putative leucine-rich repeat receptor-like serine/threonine-protein kinase"/>
    <property type="match status" value="1"/>
</dbReference>
<name>A0A835E4F7_9POAL</name>
<reference evidence="27" key="1">
    <citation type="submission" date="2020-07" db="EMBL/GenBank/DDBJ databases">
        <title>Genome sequence and genetic diversity analysis of an under-domesticated orphan crop, white fonio (Digitaria exilis).</title>
        <authorList>
            <person name="Bennetzen J.L."/>
            <person name="Chen S."/>
            <person name="Ma X."/>
            <person name="Wang X."/>
            <person name="Yssel A.E.J."/>
            <person name="Chaluvadi S.R."/>
            <person name="Johnson M."/>
            <person name="Gangashetty P."/>
            <person name="Hamidou F."/>
            <person name="Sanogo M.D."/>
            <person name="Zwaenepoel A."/>
            <person name="Wallace J."/>
            <person name="Van De Peer Y."/>
            <person name="Van Deynze A."/>
        </authorList>
    </citation>
    <scope>NUCLEOTIDE SEQUENCE</scope>
    <source>
        <tissue evidence="27">Leaves</tissue>
    </source>
</reference>
<evidence type="ECO:0000313" key="27">
    <source>
        <dbReference type="EMBL" id="KAF8665223.1"/>
    </source>
</evidence>
<keyword evidence="14 24" id="KW-0067">ATP-binding</keyword>
<keyword evidence="18" id="KW-0325">Glycoprotein</keyword>
<evidence type="ECO:0000256" key="24">
    <source>
        <dbReference type="PROSITE-ProRule" id="PRU10141"/>
    </source>
</evidence>
<feature type="transmembrane region" description="Helical" evidence="25">
    <location>
        <begin position="231"/>
        <end position="254"/>
    </location>
</feature>
<dbReference type="PROSITE" id="PS00108">
    <property type="entry name" value="PROTEIN_KINASE_ST"/>
    <property type="match status" value="1"/>
</dbReference>
<dbReference type="EMBL" id="JACEFO010002331">
    <property type="protein sequence ID" value="KAF8665223.1"/>
    <property type="molecule type" value="Genomic_DNA"/>
</dbReference>
<keyword evidence="11" id="KW-0677">Repeat</keyword>
<keyword evidence="4" id="KW-1003">Cell membrane</keyword>
<evidence type="ECO:0000256" key="11">
    <source>
        <dbReference type="ARBA" id="ARBA00022737"/>
    </source>
</evidence>
<dbReference type="InterPro" id="IPR011009">
    <property type="entry name" value="Kinase-like_dom_sf"/>
</dbReference>
<evidence type="ECO:0000256" key="15">
    <source>
        <dbReference type="ARBA" id="ARBA00022989"/>
    </source>
</evidence>
<dbReference type="InterPro" id="IPR055414">
    <property type="entry name" value="LRR_R13L4/SHOC2-like"/>
</dbReference>
<evidence type="ECO:0000256" key="25">
    <source>
        <dbReference type="SAM" id="Phobius"/>
    </source>
</evidence>
<dbReference type="SMART" id="SM00220">
    <property type="entry name" value="S_TKc"/>
    <property type="match status" value="1"/>
</dbReference>
<dbReference type="Gene3D" id="1.10.510.10">
    <property type="entry name" value="Transferase(Phosphotransferase) domain 1"/>
    <property type="match status" value="1"/>
</dbReference>
<comment type="function">
    <text evidence="22">The processed protein kinase Xa21 chain released by protein cleavage after X.oryzae pv. oryzae protein Ax21 detection translocates into the nucleus where it can bind and regulate WRKY62, a transcription factor. Confers resistance to the bacterial pathogen X.oryzae pv. oryzae (Xoo).</text>
</comment>
<dbReference type="Pfam" id="PF23598">
    <property type="entry name" value="LRR_14"/>
    <property type="match status" value="1"/>
</dbReference>
<keyword evidence="8" id="KW-0808">Transferase</keyword>
<dbReference type="GO" id="GO:0005789">
    <property type="term" value="C:endoplasmic reticulum membrane"/>
    <property type="evidence" value="ECO:0007669"/>
    <property type="project" value="UniProtKB-SubCell"/>
</dbReference>
<keyword evidence="15 25" id="KW-1133">Transmembrane helix</keyword>
<evidence type="ECO:0000256" key="1">
    <source>
        <dbReference type="ARBA" id="ARBA00004162"/>
    </source>
</evidence>
<evidence type="ECO:0000256" key="18">
    <source>
        <dbReference type="ARBA" id="ARBA00023180"/>
    </source>
</evidence>
<evidence type="ECO:0000256" key="23">
    <source>
        <dbReference type="ARBA" id="ARBA00072040"/>
    </source>
</evidence>
<dbReference type="InterPro" id="IPR017441">
    <property type="entry name" value="Protein_kinase_ATP_BS"/>
</dbReference>
<sequence length="585" mass="63156">MNSFNLSGNISPFLGNLSFLQKLNLGNNQLVGEIPPELGRLSKLQLLNLSVNLLEGSIPVTIGGCTDLKLLCLTNNNLQGRISPFLGNLSFLRVVDLGGNQLVGNIPSDISNLINLAYLDLSENSFTGSLPASLGRLKNMALFYAFDNNMSGSVPMTLGNLTELNYMGLSTNSFVGRIPSTLGNLRNLQYLSLSSNNFIGPGNSKLCGGIPDLDLPPCSSDILKAKHEFPVIPIVVSLVATSFIIVLLCVLLSLKNRRKITSPPPTFIEGHPMISYLQLAEATDGFSATNLLGSGTFGLVYKGELDNQAAQGTNLVAVKVLKLQTPGAVKSFIAECDALRNMRHRNLVKIVTACLSIDNNGNEFKAIVYDFMPNGSLEGWLHPRTNGEIEQKLLNLIERVSILLDVAFALDYLHCHGPVPVIHCDLKSSNVLLDADMVAHVGDFGLAKILAEGSSIVQQSTSSMGFRGTIGYAAPEYGAGNVVSTNGDIYSYGILILEVVTGKRPTDSTFGQGLSLREYVELSLHNRTMDIIDMRLSLSLKNKRKTDCLIDLLKLGLSCTEEMPSSRMSTGDIIKGLHAIKGHLF</sequence>
<keyword evidence="5" id="KW-0723">Serine/threonine-protein kinase</keyword>
<evidence type="ECO:0000256" key="9">
    <source>
        <dbReference type="ARBA" id="ARBA00022692"/>
    </source>
</evidence>
<feature type="binding site" evidence="24">
    <location>
        <position position="319"/>
    </location>
    <ligand>
        <name>ATP</name>
        <dbReference type="ChEBI" id="CHEBI:30616"/>
    </ligand>
</feature>
<evidence type="ECO:0000256" key="2">
    <source>
        <dbReference type="ARBA" id="ARBA00004389"/>
    </source>
</evidence>
<evidence type="ECO:0000256" key="22">
    <source>
        <dbReference type="ARBA" id="ARBA00056628"/>
    </source>
</evidence>
<evidence type="ECO:0000256" key="8">
    <source>
        <dbReference type="ARBA" id="ARBA00022679"/>
    </source>
</evidence>
<dbReference type="InterPro" id="IPR000719">
    <property type="entry name" value="Prot_kinase_dom"/>
</dbReference>
<dbReference type="EC" id="2.7.11.1" evidence="3"/>